<dbReference type="Proteomes" id="UP000753908">
    <property type="component" value="Unassembled WGS sequence"/>
</dbReference>
<proteinExistence type="predicted"/>
<protein>
    <recommendedName>
        <fullName evidence="4">ATPase involved in DNA repair</fullName>
    </recommendedName>
</protein>
<sequence>MNATTTNSLHQASFSTDNAPENNTFTDTTALSELLIEELILQLGSLPSNALLVINRMVVEVERICTKSERIQKGGDIREWQLTLARHRLSKCIEYYKLGSKQGRVELHSHLSVMIYRQVAPERAQLSFAARYLLIEDFLQDFYADSLKALRRENYLADNYTPRTRIELAEYMAFTEQYAKRRVMTGYGAVQLLVLRAKSFAKRQPSDTVMDIEQVTEFAKGEEAQMLNRSPVMQQVRERLVADTIDPHEAVVRERVIGELVQYLESQGHNDCADYLILKLQDLAAPEIDDILGLTPRQRDYLQQRFKYHVEKFARSSHWQLVHQWLGAELDQKLGLSSPQWEAFVGQLDPRQQQLLSLKRANHSDFEIAKALKITPKQVQKRWSHLLEMASLVRNKAPESCNKGINHSIAA</sequence>
<dbReference type="AlphaFoldDB" id="A0A951PNG7"/>
<evidence type="ECO:0000313" key="3">
    <source>
        <dbReference type="Proteomes" id="UP000753908"/>
    </source>
</evidence>
<comment type="caution">
    <text evidence="2">The sequence shown here is derived from an EMBL/GenBank/DDBJ whole genome shotgun (WGS) entry which is preliminary data.</text>
</comment>
<accession>A0A951PNG7</accession>
<dbReference type="EMBL" id="JAHHIF010000024">
    <property type="protein sequence ID" value="MBW4546356.1"/>
    <property type="molecule type" value="Genomic_DNA"/>
</dbReference>
<evidence type="ECO:0000256" key="1">
    <source>
        <dbReference type="SAM" id="MobiDB-lite"/>
    </source>
</evidence>
<reference evidence="2" key="1">
    <citation type="submission" date="2021-05" db="EMBL/GenBank/DDBJ databases">
        <authorList>
            <person name="Pietrasiak N."/>
            <person name="Ward R."/>
            <person name="Stajich J.E."/>
            <person name="Kurbessoian T."/>
        </authorList>
    </citation>
    <scope>NUCLEOTIDE SEQUENCE</scope>
    <source>
        <strain evidence="2">CPER-KK1</strain>
    </source>
</reference>
<organism evidence="2 3">
    <name type="scientific">Symplocastrum torsivum CPER-KK1</name>
    <dbReference type="NCBI Taxonomy" id="450513"/>
    <lineage>
        <taxon>Bacteria</taxon>
        <taxon>Bacillati</taxon>
        <taxon>Cyanobacteriota</taxon>
        <taxon>Cyanophyceae</taxon>
        <taxon>Oscillatoriophycideae</taxon>
        <taxon>Oscillatoriales</taxon>
        <taxon>Microcoleaceae</taxon>
        <taxon>Symplocastrum</taxon>
    </lineage>
</organism>
<name>A0A951PNG7_9CYAN</name>
<evidence type="ECO:0000313" key="2">
    <source>
        <dbReference type="EMBL" id="MBW4546356.1"/>
    </source>
</evidence>
<gene>
    <name evidence="2" type="ORF">KME25_18205</name>
</gene>
<reference evidence="2" key="2">
    <citation type="journal article" date="2022" name="Microbiol. Resour. Announc.">
        <title>Metagenome Sequencing to Explore Phylogenomics of Terrestrial Cyanobacteria.</title>
        <authorList>
            <person name="Ward R.D."/>
            <person name="Stajich J.E."/>
            <person name="Johansen J.R."/>
            <person name="Huntemann M."/>
            <person name="Clum A."/>
            <person name="Foster B."/>
            <person name="Foster B."/>
            <person name="Roux S."/>
            <person name="Palaniappan K."/>
            <person name="Varghese N."/>
            <person name="Mukherjee S."/>
            <person name="Reddy T.B.K."/>
            <person name="Daum C."/>
            <person name="Copeland A."/>
            <person name="Chen I.A."/>
            <person name="Ivanova N.N."/>
            <person name="Kyrpides N.C."/>
            <person name="Shapiro N."/>
            <person name="Eloe-Fadrosh E.A."/>
            <person name="Pietrasiak N."/>
        </authorList>
    </citation>
    <scope>NUCLEOTIDE SEQUENCE</scope>
    <source>
        <strain evidence="2">CPER-KK1</strain>
    </source>
</reference>
<evidence type="ECO:0008006" key="4">
    <source>
        <dbReference type="Google" id="ProtNLM"/>
    </source>
</evidence>
<feature type="region of interest" description="Disordered" evidence="1">
    <location>
        <begin position="1"/>
        <end position="22"/>
    </location>
</feature>